<evidence type="ECO:0000313" key="2">
    <source>
        <dbReference type="EMBL" id="KAG7816882.1"/>
    </source>
</evidence>
<evidence type="ECO:0000256" key="1">
    <source>
        <dbReference type="SAM" id="MobiDB-lite"/>
    </source>
</evidence>
<sequence length="131" mass="14189">MHRLLKGLLFAVDSCRPEGSIQPHAACRRLSRAVGNSGVTPRHNTSQAAEKPISARERASATAQNGNGPVEPLRNQGAEMAGARWRGHMTRDGGKVAVYGVCGGQRDLKRNRNQAVFLHFRGTSVGRTTKF</sequence>
<evidence type="ECO:0000313" key="5">
    <source>
        <dbReference type="Proteomes" id="UP001197328"/>
    </source>
</evidence>
<keyword evidence="5" id="KW-1185">Reference proteome</keyword>
<dbReference type="EMBL" id="JAHLVD010000008">
    <property type="protein sequence ID" value="KAG7848490.1"/>
    <property type="molecule type" value="Genomic_DNA"/>
</dbReference>
<comment type="caution">
    <text evidence="2">The sequence shown here is derived from an EMBL/GenBank/DDBJ whole genome shotgun (WGS) entry which is preliminary data.</text>
</comment>
<proteinExistence type="predicted"/>
<dbReference type="Proteomes" id="UP001196530">
    <property type="component" value="Unassembled WGS sequence"/>
</dbReference>
<accession>A0AAN6DE88</accession>
<name>A0AAN6DE88_PICAN</name>
<dbReference type="RefSeq" id="XP_043058413.1">
    <property type="nucleotide sequence ID" value="XM_043205034.1"/>
</dbReference>
<reference evidence="2 5" key="1">
    <citation type="journal article" date="2021" name="G3 (Bethesda)">
        <title>Genomic diversity, chromosomal rearrangements, and interspecies hybridization in the ogataea polymorpha species complex.</title>
        <authorList>
            <person name="Hanson S.J."/>
            <person name="Cinneide E.O."/>
            <person name="Salzberg L.I."/>
            <person name="Wolfe K.H."/>
            <person name="McGowan J."/>
            <person name="Fitzpatrick D.A."/>
            <person name="Matlin K."/>
        </authorList>
    </citation>
    <scope>NUCLEOTIDE SEQUENCE</scope>
    <source>
        <strain evidence="3">51-138</strain>
        <strain evidence="2">61-244</strain>
    </source>
</reference>
<evidence type="ECO:0000313" key="3">
    <source>
        <dbReference type="EMBL" id="KAG7848490.1"/>
    </source>
</evidence>
<dbReference type="AlphaFoldDB" id="A0AAN6DE88"/>
<protein>
    <submittedName>
        <fullName evidence="2">Uncharacterized protein</fullName>
    </submittedName>
</protein>
<dbReference type="Proteomes" id="UP001197328">
    <property type="component" value="Unassembled WGS sequence"/>
</dbReference>
<dbReference type="EMBL" id="JAHLUX010000009">
    <property type="protein sequence ID" value="KAG7816882.1"/>
    <property type="molecule type" value="Genomic_DNA"/>
</dbReference>
<gene>
    <name evidence="2" type="ORF">KL928_004346</name>
    <name evidence="3" type="ORF">KL940_003345</name>
</gene>
<evidence type="ECO:0000313" key="4">
    <source>
        <dbReference type="Proteomes" id="UP001196530"/>
    </source>
</evidence>
<feature type="compositionally biased region" description="Polar residues" evidence="1">
    <location>
        <begin position="37"/>
        <end position="48"/>
    </location>
</feature>
<dbReference type="GeneID" id="66128397"/>
<feature type="region of interest" description="Disordered" evidence="1">
    <location>
        <begin position="35"/>
        <end position="74"/>
    </location>
</feature>
<organism evidence="2 4">
    <name type="scientific">Pichia angusta</name>
    <name type="common">Yeast</name>
    <name type="synonym">Hansenula polymorpha</name>
    <dbReference type="NCBI Taxonomy" id="870730"/>
    <lineage>
        <taxon>Eukaryota</taxon>
        <taxon>Fungi</taxon>
        <taxon>Dikarya</taxon>
        <taxon>Ascomycota</taxon>
        <taxon>Saccharomycotina</taxon>
        <taxon>Pichiomycetes</taxon>
        <taxon>Pichiales</taxon>
        <taxon>Pichiaceae</taxon>
        <taxon>Ogataea</taxon>
    </lineage>
</organism>